<sequence length="89" mass="9442">MGPVAFVTQTVVTRLEFGDGAGARSSLSEDGVGLEGWQSRCSCACASVWVVTVVTIGGHRLVIDWVGLFVRLPNPSAYGPNVNPSIFFK</sequence>
<protein>
    <submittedName>
        <fullName evidence="1">Uncharacterized protein</fullName>
    </submittedName>
</protein>
<evidence type="ECO:0000313" key="2">
    <source>
        <dbReference type="Proteomes" id="UP000499080"/>
    </source>
</evidence>
<gene>
    <name evidence="1" type="ORF">AVEN_214373_1</name>
</gene>
<evidence type="ECO:0000313" key="1">
    <source>
        <dbReference type="EMBL" id="GBM67042.1"/>
    </source>
</evidence>
<dbReference type="AlphaFoldDB" id="A0A4Y2HP44"/>
<organism evidence="1 2">
    <name type="scientific">Araneus ventricosus</name>
    <name type="common">Orbweaver spider</name>
    <name type="synonym">Epeira ventricosa</name>
    <dbReference type="NCBI Taxonomy" id="182803"/>
    <lineage>
        <taxon>Eukaryota</taxon>
        <taxon>Metazoa</taxon>
        <taxon>Ecdysozoa</taxon>
        <taxon>Arthropoda</taxon>
        <taxon>Chelicerata</taxon>
        <taxon>Arachnida</taxon>
        <taxon>Araneae</taxon>
        <taxon>Araneomorphae</taxon>
        <taxon>Entelegynae</taxon>
        <taxon>Araneoidea</taxon>
        <taxon>Araneidae</taxon>
        <taxon>Araneus</taxon>
    </lineage>
</organism>
<accession>A0A4Y2HP44</accession>
<dbReference type="EMBL" id="BGPR01002059">
    <property type="protein sequence ID" value="GBM67042.1"/>
    <property type="molecule type" value="Genomic_DNA"/>
</dbReference>
<reference evidence="1 2" key="1">
    <citation type="journal article" date="2019" name="Sci. Rep.">
        <title>Orb-weaving spider Araneus ventricosus genome elucidates the spidroin gene catalogue.</title>
        <authorList>
            <person name="Kono N."/>
            <person name="Nakamura H."/>
            <person name="Ohtoshi R."/>
            <person name="Moran D.A.P."/>
            <person name="Shinohara A."/>
            <person name="Yoshida Y."/>
            <person name="Fujiwara M."/>
            <person name="Mori M."/>
            <person name="Tomita M."/>
            <person name="Arakawa K."/>
        </authorList>
    </citation>
    <scope>NUCLEOTIDE SEQUENCE [LARGE SCALE GENOMIC DNA]</scope>
</reference>
<proteinExistence type="predicted"/>
<keyword evidence="2" id="KW-1185">Reference proteome</keyword>
<dbReference type="Proteomes" id="UP000499080">
    <property type="component" value="Unassembled WGS sequence"/>
</dbReference>
<name>A0A4Y2HP44_ARAVE</name>
<comment type="caution">
    <text evidence="1">The sequence shown here is derived from an EMBL/GenBank/DDBJ whole genome shotgun (WGS) entry which is preliminary data.</text>
</comment>